<evidence type="ECO:0000256" key="4">
    <source>
        <dbReference type="SAM" id="Coils"/>
    </source>
</evidence>
<dbReference type="PRINTS" id="PR00598">
    <property type="entry name" value="HTHMARR"/>
</dbReference>
<keyword evidence="3" id="KW-0804">Transcription</keyword>
<evidence type="ECO:0000256" key="3">
    <source>
        <dbReference type="ARBA" id="ARBA00023163"/>
    </source>
</evidence>
<dbReference type="STRING" id="709839.TSA66_11065"/>
<evidence type="ECO:0000313" key="6">
    <source>
        <dbReference type="EMBL" id="KIF81240.1"/>
    </source>
</evidence>
<dbReference type="InterPro" id="IPR023187">
    <property type="entry name" value="Tscrpt_reg_MarR-type_CS"/>
</dbReference>
<keyword evidence="2" id="KW-0238">DNA-binding</keyword>
<gene>
    <name evidence="6" type="ORF">TSA66_11065</name>
</gene>
<dbReference type="AlphaFoldDB" id="A0A0C2BJ42"/>
<organism evidence="6 7">
    <name type="scientific">Noviherbaspirillum autotrophicum</name>
    <dbReference type="NCBI Taxonomy" id="709839"/>
    <lineage>
        <taxon>Bacteria</taxon>
        <taxon>Pseudomonadati</taxon>
        <taxon>Pseudomonadota</taxon>
        <taxon>Betaproteobacteria</taxon>
        <taxon>Burkholderiales</taxon>
        <taxon>Oxalobacteraceae</taxon>
        <taxon>Noviherbaspirillum</taxon>
    </lineage>
</organism>
<feature type="domain" description="HTH marR-type" evidence="5">
    <location>
        <begin position="3"/>
        <end position="138"/>
    </location>
</feature>
<evidence type="ECO:0000259" key="5">
    <source>
        <dbReference type="PROSITE" id="PS50995"/>
    </source>
</evidence>
<protein>
    <submittedName>
        <fullName evidence="6">MarR family transcriptional regulator</fullName>
    </submittedName>
</protein>
<dbReference type="InterPro" id="IPR036388">
    <property type="entry name" value="WH-like_DNA-bd_sf"/>
</dbReference>
<keyword evidence="4" id="KW-0175">Coiled coil</keyword>
<comment type="caution">
    <text evidence="6">The sequence shown here is derived from an EMBL/GenBank/DDBJ whole genome shotgun (WGS) entry which is preliminary data.</text>
</comment>
<dbReference type="SMART" id="SM00347">
    <property type="entry name" value="HTH_MARR"/>
    <property type="match status" value="1"/>
</dbReference>
<keyword evidence="7" id="KW-1185">Reference proteome</keyword>
<name>A0A0C2BJ42_9BURK</name>
<dbReference type="SUPFAM" id="SSF46785">
    <property type="entry name" value="Winged helix' DNA-binding domain"/>
    <property type="match status" value="1"/>
</dbReference>
<dbReference type="PANTHER" id="PTHR42756:SF1">
    <property type="entry name" value="TRANSCRIPTIONAL REPRESSOR OF EMRAB OPERON"/>
    <property type="match status" value="1"/>
</dbReference>
<dbReference type="EMBL" id="JWJG01000028">
    <property type="protein sequence ID" value="KIF81240.1"/>
    <property type="molecule type" value="Genomic_DNA"/>
</dbReference>
<dbReference type="RefSeq" id="WP_040040065.1">
    <property type="nucleotide sequence ID" value="NZ_JWJG01000028.1"/>
</dbReference>
<evidence type="ECO:0000313" key="7">
    <source>
        <dbReference type="Proteomes" id="UP000031572"/>
    </source>
</evidence>
<sequence length="149" mass="16878">MARERYLRSIRLLAECYHAFEQISDAHVRTMGLTLAQFDIIATLGNTEGMSCKELGEKTLITKGTLTGVIDRLEAKGLVKRTTNPDDRRCMIVQLTEQGKAEFERVFVPHIQFCKQPFLNFEEQDFAALDRELAKLKSRLEAITGNVGT</sequence>
<dbReference type="Proteomes" id="UP000031572">
    <property type="component" value="Unassembled WGS sequence"/>
</dbReference>
<feature type="coiled-coil region" evidence="4">
    <location>
        <begin position="119"/>
        <end position="146"/>
    </location>
</feature>
<accession>A0A0C2BJ42</accession>
<dbReference type="InterPro" id="IPR036390">
    <property type="entry name" value="WH_DNA-bd_sf"/>
</dbReference>
<dbReference type="PROSITE" id="PS01117">
    <property type="entry name" value="HTH_MARR_1"/>
    <property type="match status" value="1"/>
</dbReference>
<dbReference type="GO" id="GO:0003700">
    <property type="term" value="F:DNA-binding transcription factor activity"/>
    <property type="evidence" value="ECO:0007669"/>
    <property type="project" value="InterPro"/>
</dbReference>
<evidence type="ECO:0000256" key="2">
    <source>
        <dbReference type="ARBA" id="ARBA00023125"/>
    </source>
</evidence>
<dbReference type="OrthoDB" id="9787636at2"/>
<dbReference type="PANTHER" id="PTHR42756">
    <property type="entry name" value="TRANSCRIPTIONAL REGULATOR, MARR"/>
    <property type="match status" value="1"/>
</dbReference>
<evidence type="ECO:0000256" key="1">
    <source>
        <dbReference type="ARBA" id="ARBA00023015"/>
    </source>
</evidence>
<keyword evidence="1" id="KW-0805">Transcription regulation</keyword>
<dbReference type="GO" id="GO:0003677">
    <property type="term" value="F:DNA binding"/>
    <property type="evidence" value="ECO:0007669"/>
    <property type="project" value="UniProtKB-KW"/>
</dbReference>
<dbReference type="Pfam" id="PF01047">
    <property type="entry name" value="MarR"/>
    <property type="match status" value="1"/>
</dbReference>
<reference evidence="6 7" key="1">
    <citation type="submission" date="2014-12" db="EMBL/GenBank/DDBJ databases">
        <title>Denitrispirillum autotrophicum gen. nov., sp. nov., Denitrifying, Facultatively Autotrophic Bacteria Isolated from Rice Paddy Soil.</title>
        <authorList>
            <person name="Ishii S."/>
            <person name="Ashida N."/>
            <person name="Ohno H."/>
            <person name="Otsuka S."/>
            <person name="Yokota A."/>
            <person name="Senoo K."/>
        </authorList>
    </citation>
    <scope>NUCLEOTIDE SEQUENCE [LARGE SCALE GENOMIC DNA]</scope>
    <source>
        <strain evidence="6 7">TSA66</strain>
    </source>
</reference>
<proteinExistence type="predicted"/>
<dbReference type="PROSITE" id="PS50995">
    <property type="entry name" value="HTH_MARR_2"/>
    <property type="match status" value="1"/>
</dbReference>
<dbReference type="Gene3D" id="1.10.10.10">
    <property type="entry name" value="Winged helix-like DNA-binding domain superfamily/Winged helix DNA-binding domain"/>
    <property type="match status" value="1"/>
</dbReference>
<dbReference type="InterPro" id="IPR000835">
    <property type="entry name" value="HTH_MarR-typ"/>
</dbReference>